<dbReference type="PANTHER" id="PTHR30408">
    <property type="entry name" value="TYPE-1 RESTRICTION ENZYME ECOKI SPECIFICITY PROTEIN"/>
    <property type="match status" value="1"/>
</dbReference>
<evidence type="ECO:0000313" key="5">
    <source>
        <dbReference type="EMBL" id="BBA29176.1"/>
    </source>
</evidence>
<dbReference type="PANTHER" id="PTHR30408:SF12">
    <property type="entry name" value="TYPE I RESTRICTION ENZYME MJAVIII SPECIFICITY SUBUNIT"/>
    <property type="match status" value="1"/>
</dbReference>
<reference evidence="5 6" key="1">
    <citation type="submission" date="2017-05" db="EMBL/GenBank/DDBJ databases">
        <title>whole genome sequence of Prevotella melaninogenica GAI 07411.</title>
        <authorList>
            <person name="Kondo Y."/>
            <person name="Hoshino T."/>
        </authorList>
    </citation>
    <scope>NUCLEOTIDE SEQUENCE [LARGE SCALE GENOMIC DNA]</scope>
    <source>
        <strain evidence="5 6">GAI 07411</strain>
    </source>
</reference>
<dbReference type="Gene3D" id="3.90.220.20">
    <property type="entry name" value="DNA methylase specificity domains"/>
    <property type="match status" value="2"/>
</dbReference>
<gene>
    <name evidence="5" type="ORF">PMEL1_01100</name>
</gene>
<evidence type="ECO:0000256" key="1">
    <source>
        <dbReference type="ARBA" id="ARBA00010923"/>
    </source>
</evidence>
<dbReference type="InterPro" id="IPR052021">
    <property type="entry name" value="Type-I_RS_S_subunit"/>
</dbReference>
<dbReference type="EMBL" id="AP018049">
    <property type="protein sequence ID" value="BBA29176.1"/>
    <property type="molecule type" value="Genomic_DNA"/>
</dbReference>
<comment type="similarity">
    <text evidence="1">Belongs to the type-I restriction system S methylase family.</text>
</comment>
<dbReference type="SUPFAM" id="SSF116734">
    <property type="entry name" value="DNA methylase specificity domain"/>
    <property type="match status" value="2"/>
</dbReference>
<name>A0A250KHU3_9BACT</name>
<evidence type="ECO:0000256" key="3">
    <source>
        <dbReference type="ARBA" id="ARBA00023125"/>
    </source>
</evidence>
<dbReference type="OrthoDB" id="667970at2"/>
<keyword evidence="2" id="KW-0680">Restriction system</keyword>
<proteinExistence type="inferred from homology"/>
<dbReference type="Pfam" id="PF01420">
    <property type="entry name" value="Methylase_S"/>
    <property type="match status" value="2"/>
</dbReference>
<keyword evidence="3" id="KW-0238">DNA-binding</keyword>
<dbReference type="InterPro" id="IPR000055">
    <property type="entry name" value="Restrct_endonuc_typeI_TRD"/>
</dbReference>
<dbReference type="Proteomes" id="UP000267517">
    <property type="component" value="Chromosome I"/>
</dbReference>
<dbReference type="GO" id="GO:0003677">
    <property type="term" value="F:DNA binding"/>
    <property type="evidence" value="ECO:0007669"/>
    <property type="project" value="UniProtKB-KW"/>
</dbReference>
<dbReference type="InterPro" id="IPR044946">
    <property type="entry name" value="Restrct_endonuc_typeI_TRD_sf"/>
</dbReference>
<sequence>MREDWDIRLFKDVFDLQMGKTPDRKNFSLFEGDNTWVSIKDLDGKYISSSKDCISDEAAKNIKLVKRGTVIMSFKLTVGKTAIAGKDLYTNEAIMAFNLRNGYDIDASFLYYYLMNYRWEGSNKAVMGITLNKATISKHKIAIPPKPTQLSIVSELDKLNELIRIKKEQLKGYDTLAQSIFYEMFGNPVENEKGWEVKKLKDISRKIGDGLHGTPEYSDLDTGWYFINGNNLENGCISIKSTTKKVTDFVRKKYYVEMDDFTLLVSINGTLGKSAFYNGENVILGKSACYIKLNKDVNKLFIYEIIRGEYFKRYAESVCTGTTIRNVSLKAMREFPIIYPPLPLQHSFAQKIEQIEQQKAAIQKTITDLETLLAARMQYWFD</sequence>
<dbReference type="RefSeq" id="WP_120174313.1">
    <property type="nucleotide sequence ID" value="NZ_AP018049.1"/>
</dbReference>
<dbReference type="CDD" id="cd17244">
    <property type="entry name" value="RMtype1_S_Apa101655I-TRD2-CR2_like"/>
    <property type="match status" value="1"/>
</dbReference>
<dbReference type="REBASE" id="215589">
    <property type="entry name" value="S.PmeGA1ORF1101P"/>
</dbReference>
<protein>
    <submittedName>
        <fullName evidence="5">Type I restriction-modification enzyme, S subunit</fullName>
    </submittedName>
</protein>
<accession>A0A250KHU3</accession>
<evidence type="ECO:0000256" key="2">
    <source>
        <dbReference type="ARBA" id="ARBA00022747"/>
    </source>
</evidence>
<dbReference type="AlphaFoldDB" id="A0A250KHU3"/>
<organism evidence="5 6">
    <name type="scientific">Prevotella melaninogenica</name>
    <dbReference type="NCBI Taxonomy" id="28132"/>
    <lineage>
        <taxon>Bacteria</taxon>
        <taxon>Pseudomonadati</taxon>
        <taxon>Bacteroidota</taxon>
        <taxon>Bacteroidia</taxon>
        <taxon>Bacteroidales</taxon>
        <taxon>Prevotellaceae</taxon>
        <taxon>Prevotella</taxon>
    </lineage>
</organism>
<dbReference type="GO" id="GO:0009307">
    <property type="term" value="P:DNA restriction-modification system"/>
    <property type="evidence" value="ECO:0007669"/>
    <property type="project" value="UniProtKB-KW"/>
</dbReference>
<evidence type="ECO:0000313" key="6">
    <source>
        <dbReference type="Proteomes" id="UP000267517"/>
    </source>
</evidence>
<feature type="domain" description="Type I restriction modification DNA specificity" evidence="4">
    <location>
        <begin position="193"/>
        <end position="367"/>
    </location>
</feature>
<evidence type="ECO:0000259" key="4">
    <source>
        <dbReference type="Pfam" id="PF01420"/>
    </source>
</evidence>
<feature type="domain" description="Type I restriction modification DNA specificity" evidence="4">
    <location>
        <begin position="3"/>
        <end position="170"/>
    </location>
</feature>